<dbReference type="AlphaFoldDB" id="A0A5J4Q426"/>
<evidence type="ECO:0000313" key="1">
    <source>
        <dbReference type="EMBL" id="KAA6315631.1"/>
    </source>
</evidence>
<dbReference type="EMBL" id="SNRY01005178">
    <property type="protein sequence ID" value="KAA6315631.1"/>
    <property type="molecule type" value="Genomic_DNA"/>
</dbReference>
<gene>
    <name evidence="1" type="ORF">EZS27_033941</name>
</gene>
<proteinExistence type="predicted"/>
<reference evidence="1" key="1">
    <citation type="submission" date="2019-03" db="EMBL/GenBank/DDBJ databases">
        <title>Single cell metagenomics reveals metabolic interactions within the superorganism composed of flagellate Streblomastix strix and complex community of Bacteroidetes bacteria on its surface.</title>
        <authorList>
            <person name="Treitli S.C."/>
            <person name="Kolisko M."/>
            <person name="Husnik F."/>
            <person name="Keeling P."/>
            <person name="Hampl V."/>
        </authorList>
    </citation>
    <scope>NUCLEOTIDE SEQUENCE</scope>
    <source>
        <strain evidence="1">STM</strain>
    </source>
</reference>
<accession>A0A5J4Q426</accession>
<sequence length="45" mass="5261">MTLIEEGIQKGFISFDEEGKIITYLHQGKKRNYTNPKEKVQAETF</sequence>
<organism evidence="1">
    <name type="scientific">termite gut metagenome</name>
    <dbReference type="NCBI Taxonomy" id="433724"/>
    <lineage>
        <taxon>unclassified sequences</taxon>
        <taxon>metagenomes</taxon>
        <taxon>organismal metagenomes</taxon>
    </lineage>
</organism>
<name>A0A5J4Q426_9ZZZZ</name>
<protein>
    <submittedName>
        <fullName evidence="1">Uncharacterized protein</fullName>
    </submittedName>
</protein>
<comment type="caution">
    <text evidence="1">The sequence shown here is derived from an EMBL/GenBank/DDBJ whole genome shotgun (WGS) entry which is preliminary data.</text>
</comment>